<accession>A0A0A9B8H1</accession>
<name>A0A0A9B8H1_ARUDO</name>
<protein>
    <submittedName>
        <fullName evidence="2">Uncharacterized protein</fullName>
    </submittedName>
</protein>
<feature type="compositionally biased region" description="Pro residues" evidence="1">
    <location>
        <begin position="21"/>
        <end position="32"/>
    </location>
</feature>
<reference evidence="2" key="1">
    <citation type="submission" date="2014-09" db="EMBL/GenBank/DDBJ databases">
        <authorList>
            <person name="Magalhaes I.L.F."/>
            <person name="Oliveira U."/>
            <person name="Santos F.R."/>
            <person name="Vidigal T.H.D.A."/>
            <person name="Brescovit A.D."/>
            <person name="Santos A.J."/>
        </authorList>
    </citation>
    <scope>NUCLEOTIDE SEQUENCE</scope>
    <source>
        <tissue evidence="2">Shoot tissue taken approximately 20 cm above the soil surface</tissue>
    </source>
</reference>
<organism evidence="2">
    <name type="scientific">Arundo donax</name>
    <name type="common">Giant reed</name>
    <name type="synonym">Donax arundinaceus</name>
    <dbReference type="NCBI Taxonomy" id="35708"/>
    <lineage>
        <taxon>Eukaryota</taxon>
        <taxon>Viridiplantae</taxon>
        <taxon>Streptophyta</taxon>
        <taxon>Embryophyta</taxon>
        <taxon>Tracheophyta</taxon>
        <taxon>Spermatophyta</taxon>
        <taxon>Magnoliopsida</taxon>
        <taxon>Liliopsida</taxon>
        <taxon>Poales</taxon>
        <taxon>Poaceae</taxon>
        <taxon>PACMAD clade</taxon>
        <taxon>Arundinoideae</taxon>
        <taxon>Arundineae</taxon>
        <taxon>Arundo</taxon>
    </lineage>
</organism>
<proteinExistence type="predicted"/>
<sequence length="67" mass="7559">MSRVPDHLLLEIFLRLPLLRPCPPPRPGPGRRPPWRRFLSHPTSRSGAAVPTAGTSSMPWRLRPLDS</sequence>
<reference evidence="2" key="2">
    <citation type="journal article" date="2015" name="Data Brief">
        <title>Shoot transcriptome of the giant reed, Arundo donax.</title>
        <authorList>
            <person name="Barrero R.A."/>
            <person name="Guerrero F.D."/>
            <person name="Moolhuijzen P."/>
            <person name="Goolsby J.A."/>
            <person name="Tidwell J."/>
            <person name="Bellgard S.E."/>
            <person name="Bellgard M.I."/>
        </authorList>
    </citation>
    <scope>NUCLEOTIDE SEQUENCE</scope>
    <source>
        <tissue evidence="2">Shoot tissue taken approximately 20 cm above the soil surface</tissue>
    </source>
</reference>
<feature type="region of interest" description="Disordered" evidence="1">
    <location>
        <begin position="21"/>
        <end position="67"/>
    </location>
</feature>
<dbReference type="AlphaFoldDB" id="A0A0A9B8H1"/>
<evidence type="ECO:0000256" key="1">
    <source>
        <dbReference type="SAM" id="MobiDB-lite"/>
    </source>
</evidence>
<evidence type="ECO:0000313" key="2">
    <source>
        <dbReference type="EMBL" id="JAD57530.1"/>
    </source>
</evidence>
<dbReference type="EMBL" id="GBRH01240365">
    <property type="protein sequence ID" value="JAD57530.1"/>
    <property type="molecule type" value="Transcribed_RNA"/>
</dbReference>